<evidence type="ECO:0000313" key="2">
    <source>
        <dbReference type="EMBL" id="CAF4271257.1"/>
    </source>
</evidence>
<organism evidence="2 3">
    <name type="scientific">Rotaria magnacalcarata</name>
    <dbReference type="NCBI Taxonomy" id="392030"/>
    <lineage>
        <taxon>Eukaryota</taxon>
        <taxon>Metazoa</taxon>
        <taxon>Spiralia</taxon>
        <taxon>Gnathifera</taxon>
        <taxon>Rotifera</taxon>
        <taxon>Eurotatoria</taxon>
        <taxon>Bdelloidea</taxon>
        <taxon>Philodinida</taxon>
        <taxon>Philodinidae</taxon>
        <taxon>Rotaria</taxon>
    </lineage>
</organism>
<accession>A0A8S2T5Q2</accession>
<dbReference type="EMBL" id="CAJOBH010029896">
    <property type="protein sequence ID" value="CAF4271257.1"/>
    <property type="molecule type" value="Genomic_DNA"/>
</dbReference>
<dbReference type="AlphaFoldDB" id="A0A8S2T5Q2"/>
<feature type="compositionally biased region" description="Polar residues" evidence="1">
    <location>
        <begin position="1"/>
        <end position="10"/>
    </location>
</feature>
<feature type="non-terminal residue" evidence="2">
    <location>
        <position position="1"/>
    </location>
</feature>
<gene>
    <name evidence="2" type="ORF">BYL167_LOCUS26337</name>
</gene>
<feature type="non-terminal residue" evidence="2">
    <location>
        <position position="95"/>
    </location>
</feature>
<proteinExistence type="predicted"/>
<name>A0A8S2T5Q2_9BILA</name>
<comment type="caution">
    <text evidence="2">The sequence shown here is derived from an EMBL/GenBank/DDBJ whole genome shotgun (WGS) entry which is preliminary data.</text>
</comment>
<sequence length="95" mass="10364">SARIMNTDNLGVSGPGIGVTNDPYGHHHLTHPHLLPPHHPQHPSALYCSSSNPYTELFSPFTTDFVTPHDAGTNNGVPTDYLTLQNSLDYVVSHH</sequence>
<evidence type="ECO:0000256" key="1">
    <source>
        <dbReference type="SAM" id="MobiDB-lite"/>
    </source>
</evidence>
<evidence type="ECO:0000313" key="3">
    <source>
        <dbReference type="Proteomes" id="UP000681967"/>
    </source>
</evidence>
<reference evidence="2" key="1">
    <citation type="submission" date="2021-02" db="EMBL/GenBank/DDBJ databases">
        <authorList>
            <person name="Nowell W R."/>
        </authorList>
    </citation>
    <scope>NUCLEOTIDE SEQUENCE</scope>
</reference>
<dbReference type="Proteomes" id="UP000681967">
    <property type="component" value="Unassembled WGS sequence"/>
</dbReference>
<protein>
    <submittedName>
        <fullName evidence="2">Uncharacterized protein</fullName>
    </submittedName>
</protein>
<feature type="region of interest" description="Disordered" evidence="1">
    <location>
        <begin position="1"/>
        <end position="23"/>
    </location>
</feature>